<feature type="transmembrane region" description="Helical" evidence="6">
    <location>
        <begin position="63"/>
        <end position="84"/>
    </location>
</feature>
<proteinExistence type="predicted"/>
<keyword evidence="8" id="KW-1185">Reference proteome</keyword>
<evidence type="ECO:0000259" key="7">
    <source>
        <dbReference type="PROSITE" id="PS50850"/>
    </source>
</evidence>
<dbReference type="InterPro" id="IPR051068">
    <property type="entry name" value="MFS_Domain-Containing_Protein"/>
</dbReference>
<feature type="transmembrane region" description="Helical" evidence="6">
    <location>
        <begin position="195"/>
        <end position="213"/>
    </location>
</feature>
<dbReference type="InterPro" id="IPR020846">
    <property type="entry name" value="MFS_dom"/>
</dbReference>
<evidence type="ECO:0000256" key="1">
    <source>
        <dbReference type="ARBA" id="ARBA00004127"/>
    </source>
</evidence>
<dbReference type="PANTHER" id="PTHR23510:SF3">
    <property type="entry name" value="MAJOR FACILITATOR SUPERFAMILY DOMAIN-CONTAINING PROTEIN 8"/>
    <property type="match status" value="1"/>
</dbReference>
<dbReference type="GeneID" id="105846575"/>
<evidence type="ECO:0000256" key="5">
    <source>
        <dbReference type="ARBA" id="ARBA00023136"/>
    </source>
</evidence>
<dbReference type="Pfam" id="PF07690">
    <property type="entry name" value="MFS_1"/>
    <property type="match status" value="1"/>
</dbReference>
<dbReference type="InterPro" id="IPR011701">
    <property type="entry name" value="MFS"/>
</dbReference>
<feature type="transmembrane region" description="Helical" evidence="6">
    <location>
        <begin position="119"/>
        <end position="142"/>
    </location>
</feature>
<feature type="transmembrane region" description="Helical" evidence="6">
    <location>
        <begin position="352"/>
        <end position="375"/>
    </location>
</feature>
<feature type="transmembrane region" description="Helical" evidence="6">
    <location>
        <begin position="425"/>
        <end position="442"/>
    </location>
</feature>
<keyword evidence="5 6" id="KW-0472">Membrane</keyword>
<evidence type="ECO:0000256" key="4">
    <source>
        <dbReference type="ARBA" id="ARBA00022989"/>
    </source>
</evidence>
<evidence type="ECO:0000256" key="3">
    <source>
        <dbReference type="ARBA" id="ARBA00022692"/>
    </source>
</evidence>
<dbReference type="PANTHER" id="PTHR23510">
    <property type="entry name" value="INNER MEMBRANE TRANSPORT PROTEIN YAJR"/>
    <property type="match status" value="1"/>
</dbReference>
<feature type="transmembrane region" description="Helical" evidence="6">
    <location>
        <begin position="96"/>
        <end position="113"/>
    </location>
</feature>
<dbReference type="InterPro" id="IPR036259">
    <property type="entry name" value="MFS_trans_sf"/>
</dbReference>
<dbReference type="RefSeq" id="XP_065651740.1">
    <property type="nucleotide sequence ID" value="XM_065795668.1"/>
</dbReference>
<feature type="transmembrane region" description="Helical" evidence="6">
    <location>
        <begin position="448"/>
        <end position="466"/>
    </location>
</feature>
<evidence type="ECO:0000313" key="9">
    <source>
        <dbReference type="RefSeq" id="XP_065651740.1"/>
    </source>
</evidence>
<organism evidence="8 9">
    <name type="scientific">Hydra vulgaris</name>
    <name type="common">Hydra</name>
    <name type="synonym">Hydra attenuata</name>
    <dbReference type="NCBI Taxonomy" id="6087"/>
    <lineage>
        <taxon>Eukaryota</taxon>
        <taxon>Metazoa</taxon>
        <taxon>Cnidaria</taxon>
        <taxon>Hydrozoa</taxon>
        <taxon>Hydroidolina</taxon>
        <taxon>Anthoathecata</taxon>
        <taxon>Aplanulata</taxon>
        <taxon>Hydridae</taxon>
        <taxon>Hydra</taxon>
    </lineage>
</organism>
<feature type="transmembrane region" description="Helical" evidence="6">
    <location>
        <begin position="322"/>
        <end position="343"/>
    </location>
</feature>
<keyword evidence="2" id="KW-0813">Transport</keyword>
<name>A0ABM4BRH2_HYDVU</name>
<feature type="transmembrane region" description="Helical" evidence="6">
    <location>
        <begin position="281"/>
        <end position="302"/>
    </location>
</feature>
<evidence type="ECO:0000256" key="6">
    <source>
        <dbReference type="SAM" id="Phobius"/>
    </source>
</evidence>
<protein>
    <submittedName>
        <fullName evidence="9">Uncharacterized protein LOC105846575 isoform X1</fullName>
    </submittedName>
</protein>
<dbReference type="Gene3D" id="1.20.1250.20">
    <property type="entry name" value="MFS general substrate transporter like domains"/>
    <property type="match status" value="1"/>
</dbReference>
<evidence type="ECO:0000313" key="8">
    <source>
        <dbReference type="Proteomes" id="UP001652625"/>
    </source>
</evidence>
<keyword evidence="4 6" id="KW-1133">Transmembrane helix</keyword>
<dbReference type="SUPFAM" id="SSF103473">
    <property type="entry name" value="MFS general substrate transporter"/>
    <property type="match status" value="1"/>
</dbReference>
<keyword evidence="3 6" id="KW-0812">Transmembrane</keyword>
<feature type="transmembrane region" description="Helical" evidence="6">
    <location>
        <begin position="25"/>
        <end position="51"/>
    </location>
</feature>
<reference evidence="9" key="1">
    <citation type="submission" date="2025-08" db="UniProtKB">
        <authorList>
            <consortium name="RefSeq"/>
        </authorList>
    </citation>
    <scope>IDENTIFICATION</scope>
</reference>
<evidence type="ECO:0000256" key="2">
    <source>
        <dbReference type="ARBA" id="ARBA00022448"/>
    </source>
</evidence>
<gene>
    <name evidence="9" type="primary">LOC105846575</name>
</gene>
<feature type="domain" description="Major facilitator superfamily (MFS) profile" evidence="7">
    <location>
        <begin position="26"/>
        <end position="471"/>
    </location>
</feature>
<sequence>MKISFGTTMNLNTRHHEKWLKKRKLTFIAFSIQLIIIGMEYSLTILTLWSYIKEMITTDTPKLYYGVVSVSYMVASSILTLIIGRLADKKRNVNHYFLICNMLMITGNVLYSLPFSPFFLVGGRVIAGFGGALESVIFSEAIRSYPASETSSKLSVLSIMYNLGFILGPGVNFFFKDISFFIGNWHIRDVNFPGLFMGFVCIAMEILTITMVYDVSKEFDYKALAENTAITGTGDEVYTDCDVKDNEKLPLVQYKYPNEIKTKTLSLNSNKFTIIKILKVLFLRFDSALVMFSNFFLSFFVINTDIWLPLLVIEKMHLSMMEMNICFLGASGFCGFSLLLFIWRPFSDKKMVLVLLICLGGFCTVSTSFIILSNYSNNKVLNIIICVVYMFSFGGAPIIIDVFFVSTLAKMVNSSILTFVDSIRYSMCAAGAFLAFICSPFMFDYVEIFGTLYAAIMITIGILFVVRKNNFIYPKMLF</sequence>
<accession>A0ABM4BRH2</accession>
<comment type="subcellular location">
    <subcellularLocation>
        <location evidence="1">Endomembrane system</location>
        <topology evidence="1">Multi-pass membrane protein</topology>
    </subcellularLocation>
</comment>
<feature type="transmembrane region" description="Helical" evidence="6">
    <location>
        <begin position="381"/>
        <end position="404"/>
    </location>
</feature>
<feature type="transmembrane region" description="Helical" evidence="6">
    <location>
        <begin position="154"/>
        <end position="175"/>
    </location>
</feature>
<dbReference type="PROSITE" id="PS50850">
    <property type="entry name" value="MFS"/>
    <property type="match status" value="1"/>
</dbReference>
<dbReference type="Proteomes" id="UP001652625">
    <property type="component" value="Chromosome 04"/>
</dbReference>